<dbReference type="Gene3D" id="1.50.10.10">
    <property type="match status" value="1"/>
</dbReference>
<sequence>MARVARAVGDWESADAWIETATSVKAAINELLWNDTLGNYAVDVKTQEVYGVSAIAFALTSGVANETQIKLCVEGLEGLRQGPGYLDTSDTNNTTKISPNTNGFLLDALLQHGY</sequence>
<reference evidence="1" key="1">
    <citation type="submission" date="2023-04" db="EMBL/GenBank/DDBJ databases">
        <title>Phytophthora lilii NBRC 32176.</title>
        <authorList>
            <person name="Ichikawa N."/>
            <person name="Sato H."/>
            <person name="Tonouchi N."/>
        </authorList>
    </citation>
    <scope>NUCLEOTIDE SEQUENCE</scope>
    <source>
        <strain evidence="1">NBRC 32176</strain>
    </source>
</reference>
<dbReference type="PANTHER" id="PTHR34987">
    <property type="entry name" value="C, PUTATIVE (AFU_ORTHOLOGUE AFUA_3G02880)-RELATED"/>
    <property type="match status" value="1"/>
</dbReference>
<evidence type="ECO:0000313" key="2">
    <source>
        <dbReference type="Proteomes" id="UP001165083"/>
    </source>
</evidence>
<dbReference type="GO" id="GO:0005975">
    <property type="term" value="P:carbohydrate metabolic process"/>
    <property type="evidence" value="ECO:0007669"/>
    <property type="project" value="InterPro"/>
</dbReference>
<dbReference type="OrthoDB" id="10036721at2759"/>
<dbReference type="AlphaFoldDB" id="A0A9W6XBI3"/>
<keyword evidence="2" id="KW-1185">Reference proteome</keyword>
<dbReference type="SUPFAM" id="SSF48208">
    <property type="entry name" value="Six-hairpin glycosidases"/>
    <property type="match status" value="1"/>
</dbReference>
<proteinExistence type="predicted"/>
<gene>
    <name evidence="1" type="ORF">Plil01_001507900</name>
</gene>
<organism evidence="1 2">
    <name type="scientific">Phytophthora lilii</name>
    <dbReference type="NCBI Taxonomy" id="2077276"/>
    <lineage>
        <taxon>Eukaryota</taxon>
        <taxon>Sar</taxon>
        <taxon>Stramenopiles</taxon>
        <taxon>Oomycota</taxon>
        <taxon>Peronosporomycetes</taxon>
        <taxon>Peronosporales</taxon>
        <taxon>Peronosporaceae</taxon>
        <taxon>Phytophthora</taxon>
    </lineage>
</organism>
<dbReference type="InterPro" id="IPR008928">
    <property type="entry name" value="6-hairpin_glycosidase_sf"/>
</dbReference>
<dbReference type="Proteomes" id="UP001165083">
    <property type="component" value="Unassembled WGS sequence"/>
</dbReference>
<accession>A0A9W6XBI3</accession>
<protein>
    <submittedName>
        <fullName evidence="1">Unnamed protein product</fullName>
    </submittedName>
</protein>
<name>A0A9W6XBI3_9STRA</name>
<dbReference type="EMBL" id="BSXW01001288">
    <property type="protein sequence ID" value="GMF35507.1"/>
    <property type="molecule type" value="Genomic_DNA"/>
</dbReference>
<dbReference type="PANTHER" id="PTHR34987:SF4">
    <property type="entry name" value="ALPHA-L-RHAMNOSIDASE C-TERMINAL DOMAIN-CONTAINING PROTEIN"/>
    <property type="match status" value="1"/>
</dbReference>
<evidence type="ECO:0000313" key="1">
    <source>
        <dbReference type="EMBL" id="GMF35507.1"/>
    </source>
</evidence>
<dbReference type="InterPro" id="IPR012341">
    <property type="entry name" value="6hp_glycosidase-like_sf"/>
</dbReference>
<comment type="caution">
    <text evidence="1">The sequence shown here is derived from an EMBL/GenBank/DDBJ whole genome shotgun (WGS) entry which is preliminary data.</text>
</comment>